<reference evidence="5 6" key="1">
    <citation type="journal article" date="2024" name="Proc. Natl. Acad. Sci. U.S.A.">
        <title>The genetic regulatory architecture and epigenomic basis for age-related changes in rattlesnake venom.</title>
        <authorList>
            <person name="Hogan M.P."/>
            <person name="Holding M.L."/>
            <person name="Nystrom G.S."/>
            <person name="Colston T.J."/>
            <person name="Bartlett D.A."/>
            <person name="Mason A.J."/>
            <person name="Ellsworth S.A."/>
            <person name="Rautsaw R.M."/>
            <person name="Lawrence K.C."/>
            <person name="Strickland J.L."/>
            <person name="He B."/>
            <person name="Fraser P."/>
            <person name="Margres M.J."/>
            <person name="Gilbert D.M."/>
            <person name="Gibbs H.L."/>
            <person name="Parkinson C.L."/>
            <person name="Rokyta D.R."/>
        </authorList>
    </citation>
    <scope>NUCLEOTIDE SEQUENCE [LARGE SCALE GENOMIC DNA]</scope>
    <source>
        <strain evidence="5">DRR0105</strain>
    </source>
</reference>
<sequence length="324" mass="34540">MEGLLPRGLLFLLFIGCTAGETRSDTCRLGPYGTPLLDDPMPRPKRSDASGESSSRRAETSLADRRKAGAGDPPAKESGGPRASLLDGILTGERSESPTEESEGDYTLVVQGDQCHKWIKGQKTPVQTFRCPIKLDHPVDIFCCGTCAIPYCCSSLKDRLDQTSCSRVVEETEDQGAGETALTSPKDQSTIKKIALILMIIGVTLLGIWIAFIIFLFRDGTEMINLDNEPPEMINPADAPPEMAFELRALVPADPPMPGPSAASGNPDPAYLGPEETQRPSGLPMAVADSAGGSGSPMDLETISPAVLLEGNLQGPSEERETVL</sequence>
<evidence type="ECO:0000259" key="4">
    <source>
        <dbReference type="Pfam" id="PF13908"/>
    </source>
</evidence>
<gene>
    <name evidence="5" type="ORF">NXF25_016160</name>
</gene>
<accession>A0AAW1AVT9</accession>
<evidence type="ECO:0000313" key="5">
    <source>
        <dbReference type="EMBL" id="KAK9393708.1"/>
    </source>
</evidence>
<proteinExistence type="predicted"/>
<feature type="compositionally biased region" description="Basic and acidic residues" evidence="1">
    <location>
        <begin position="40"/>
        <end position="69"/>
    </location>
</feature>
<organism evidence="5 6">
    <name type="scientific">Crotalus adamanteus</name>
    <name type="common">Eastern diamondback rattlesnake</name>
    <dbReference type="NCBI Taxonomy" id="8729"/>
    <lineage>
        <taxon>Eukaryota</taxon>
        <taxon>Metazoa</taxon>
        <taxon>Chordata</taxon>
        <taxon>Craniata</taxon>
        <taxon>Vertebrata</taxon>
        <taxon>Euteleostomi</taxon>
        <taxon>Lepidosauria</taxon>
        <taxon>Squamata</taxon>
        <taxon>Bifurcata</taxon>
        <taxon>Unidentata</taxon>
        <taxon>Episquamata</taxon>
        <taxon>Toxicofera</taxon>
        <taxon>Serpentes</taxon>
        <taxon>Colubroidea</taxon>
        <taxon>Viperidae</taxon>
        <taxon>Crotalinae</taxon>
        <taxon>Crotalus</taxon>
    </lineage>
</organism>
<keyword evidence="2" id="KW-1133">Transmembrane helix</keyword>
<keyword evidence="6" id="KW-1185">Reference proteome</keyword>
<name>A0AAW1AVT9_CROAD</name>
<evidence type="ECO:0000313" key="6">
    <source>
        <dbReference type="Proteomes" id="UP001474421"/>
    </source>
</evidence>
<evidence type="ECO:0000256" key="3">
    <source>
        <dbReference type="SAM" id="SignalP"/>
    </source>
</evidence>
<dbReference type="Proteomes" id="UP001474421">
    <property type="component" value="Unassembled WGS sequence"/>
</dbReference>
<keyword evidence="3" id="KW-0732">Signal</keyword>
<feature type="chain" id="PRO_5043643014" description="Shisa N-terminal domain-containing protein" evidence="3">
    <location>
        <begin position="21"/>
        <end position="324"/>
    </location>
</feature>
<protein>
    <recommendedName>
        <fullName evidence="4">Shisa N-terminal domain-containing protein</fullName>
    </recommendedName>
</protein>
<comment type="caution">
    <text evidence="5">The sequence shown here is derived from an EMBL/GenBank/DDBJ whole genome shotgun (WGS) entry which is preliminary data.</text>
</comment>
<evidence type="ECO:0000256" key="1">
    <source>
        <dbReference type="SAM" id="MobiDB-lite"/>
    </source>
</evidence>
<keyword evidence="2" id="KW-0472">Membrane</keyword>
<dbReference type="AlphaFoldDB" id="A0AAW1AVT9"/>
<dbReference type="Pfam" id="PF13908">
    <property type="entry name" value="Shisa_N"/>
    <property type="match status" value="1"/>
</dbReference>
<dbReference type="EMBL" id="JAOTOJ010000013">
    <property type="protein sequence ID" value="KAK9393708.1"/>
    <property type="molecule type" value="Genomic_DNA"/>
</dbReference>
<feature type="domain" description="Shisa N-terminal" evidence="4">
    <location>
        <begin position="112"/>
        <end position="166"/>
    </location>
</feature>
<feature type="region of interest" description="Disordered" evidence="1">
    <location>
        <begin position="252"/>
        <end position="324"/>
    </location>
</feature>
<dbReference type="InterPro" id="IPR053891">
    <property type="entry name" value="Shisa_N"/>
</dbReference>
<feature type="signal peptide" evidence="3">
    <location>
        <begin position="1"/>
        <end position="20"/>
    </location>
</feature>
<evidence type="ECO:0000256" key="2">
    <source>
        <dbReference type="SAM" id="Phobius"/>
    </source>
</evidence>
<feature type="region of interest" description="Disordered" evidence="1">
    <location>
        <begin position="26"/>
        <end position="87"/>
    </location>
</feature>
<keyword evidence="2" id="KW-0812">Transmembrane</keyword>
<feature type="transmembrane region" description="Helical" evidence="2">
    <location>
        <begin position="194"/>
        <end position="217"/>
    </location>
</feature>